<keyword evidence="10 16" id="KW-0460">Magnesium</keyword>
<evidence type="ECO:0000256" key="16">
    <source>
        <dbReference type="HAMAP-Rule" id="MF_01113"/>
    </source>
</evidence>
<dbReference type="PANTHER" id="PTHR11076">
    <property type="entry name" value="DNA REPAIR POLYMERASE UMUC / TRANSFERASE FAMILY MEMBER"/>
    <property type="match status" value="1"/>
</dbReference>
<evidence type="ECO:0000256" key="14">
    <source>
        <dbReference type="ARBA" id="ARBA00025589"/>
    </source>
</evidence>
<dbReference type="GO" id="GO:0006281">
    <property type="term" value="P:DNA repair"/>
    <property type="evidence" value="ECO:0007669"/>
    <property type="project" value="UniProtKB-UniRule"/>
</dbReference>
<dbReference type="GO" id="GO:0000287">
    <property type="term" value="F:magnesium ion binding"/>
    <property type="evidence" value="ECO:0007669"/>
    <property type="project" value="UniProtKB-UniRule"/>
</dbReference>
<evidence type="ECO:0000256" key="17">
    <source>
        <dbReference type="SAM" id="MobiDB-lite"/>
    </source>
</evidence>
<keyword evidence="8 16" id="KW-0479">Metal-binding</keyword>
<dbReference type="Pfam" id="PF00817">
    <property type="entry name" value="IMS"/>
    <property type="match status" value="1"/>
</dbReference>
<dbReference type="SUPFAM" id="SSF100879">
    <property type="entry name" value="Lesion bypass DNA polymerase (Y-family), little finger domain"/>
    <property type="match status" value="1"/>
</dbReference>
<comment type="cofactor">
    <cofactor evidence="16">
        <name>Mg(2+)</name>
        <dbReference type="ChEBI" id="CHEBI:18420"/>
    </cofactor>
    <text evidence="16">Binds 2 magnesium ions per subunit.</text>
</comment>
<dbReference type="GO" id="GO:0005829">
    <property type="term" value="C:cytosol"/>
    <property type="evidence" value="ECO:0007669"/>
    <property type="project" value="TreeGrafter"/>
</dbReference>
<evidence type="ECO:0000256" key="10">
    <source>
        <dbReference type="ARBA" id="ARBA00022842"/>
    </source>
</evidence>
<dbReference type="InterPro" id="IPR017961">
    <property type="entry name" value="DNA_pol_Y-fam_little_finger"/>
</dbReference>
<name>A0A1H3RTF8_9PSEU</name>
<comment type="subcellular location">
    <subcellularLocation>
        <location evidence="1 16">Cytoplasm</location>
    </subcellularLocation>
</comment>
<evidence type="ECO:0000256" key="3">
    <source>
        <dbReference type="ARBA" id="ARBA00022457"/>
    </source>
</evidence>
<evidence type="ECO:0000256" key="6">
    <source>
        <dbReference type="ARBA" id="ARBA00022695"/>
    </source>
</evidence>
<evidence type="ECO:0000259" key="18">
    <source>
        <dbReference type="PROSITE" id="PS50173"/>
    </source>
</evidence>
<keyword evidence="7 16" id="KW-0235">DNA replication</keyword>
<dbReference type="InterPro" id="IPR022880">
    <property type="entry name" value="DNApol_IV"/>
</dbReference>
<dbReference type="Gene3D" id="3.40.1170.60">
    <property type="match status" value="1"/>
</dbReference>
<dbReference type="Gene3D" id="1.10.150.20">
    <property type="entry name" value="5' to 3' exonuclease, C-terminal subdomain"/>
    <property type="match status" value="1"/>
</dbReference>
<keyword evidence="11 16" id="KW-0239">DNA-directed DNA polymerase</keyword>
<keyword evidence="4 16" id="KW-0963">Cytoplasm</keyword>
<dbReference type="Pfam" id="PF21999">
    <property type="entry name" value="IMS_HHH_1"/>
    <property type="match status" value="1"/>
</dbReference>
<feature type="binding site" evidence="16">
    <location>
        <position position="42"/>
    </location>
    <ligand>
        <name>Mg(2+)</name>
        <dbReference type="ChEBI" id="CHEBI:18420"/>
    </ligand>
</feature>
<dbReference type="InterPro" id="IPR036775">
    <property type="entry name" value="DNA_pol_Y-fam_lit_finger_sf"/>
</dbReference>
<organism evidence="19 20">
    <name type="scientific">Saccharopolyspora shandongensis</name>
    <dbReference type="NCBI Taxonomy" id="418495"/>
    <lineage>
        <taxon>Bacteria</taxon>
        <taxon>Bacillati</taxon>
        <taxon>Actinomycetota</taxon>
        <taxon>Actinomycetes</taxon>
        <taxon>Pseudonocardiales</taxon>
        <taxon>Pseudonocardiaceae</taxon>
        <taxon>Saccharopolyspora</taxon>
    </lineage>
</organism>
<evidence type="ECO:0000256" key="5">
    <source>
        <dbReference type="ARBA" id="ARBA00022679"/>
    </source>
</evidence>
<comment type="similarity">
    <text evidence="2 16">Belongs to the DNA polymerase type-Y family.</text>
</comment>
<evidence type="ECO:0000256" key="13">
    <source>
        <dbReference type="ARBA" id="ARBA00023204"/>
    </source>
</evidence>
<protein>
    <recommendedName>
        <fullName evidence="16">DNA polymerase IV</fullName>
        <shortName evidence="16">Pol IV</shortName>
        <ecNumber evidence="16">2.7.7.7</ecNumber>
    </recommendedName>
</protein>
<comment type="function">
    <text evidence="14 16">Poorly processive, error-prone DNA polymerase involved in untargeted mutagenesis. Copies undamaged DNA at stalled replication forks, which arise in vivo from mismatched or misaligned primer ends. These misaligned primers can be extended by PolIV. Exhibits no 3'-5' exonuclease (proofreading) activity. May be involved in translesional synthesis, in conjunction with the beta clamp from PolIII.</text>
</comment>
<dbReference type="Proteomes" id="UP000199529">
    <property type="component" value="Unassembled WGS sequence"/>
</dbReference>
<dbReference type="AlphaFoldDB" id="A0A1H3RTF8"/>
<dbReference type="InterPro" id="IPR043128">
    <property type="entry name" value="Rev_trsase/Diguanyl_cyclase"/>
</dbReference>
<evidence type="ECO:0000256" key="12">
    <source>
        <dbReference type="ARBA" id="ARBA00023125"/>
    </source>
</evidence>
<keyword evidence="6 16" id="KW-0548">Nucleotidyltransferase</keyword>
<keyword evidence="5 16" id="KW-0808">Transferase</keyword>
<dbReference type="GO" id="GO:0003887">
    <property type="term" value="F:DNA-directed DNA polymerase activity"/>
    <property type="evidence" value="ECO:0007669"/>
    <property type="project" value="UniProtKB-UniRule"/>
</dbReference>
<comment type="subunit">
    <text evidence="16">Monomer.</text>
</comment>
<dbReference type="EMBL" id="FNOK01000057">
    <property type="protein sequence ID" value="SDZ28521.1"/>
    <property type="molecule type" value="Genomic_DNA"/>
</dbReference>
<evidence type="ECO:0000256" key="1">
    <source>
        <dbReference type="ARBA" id="ARBA00004496"/>
    </source>
</evidence>
<dbReference type="PROSITE" id="PS50173">
    <property type="entry name" value="UMUC"/>
    <property type="match status" value="1"/>
</dbReference>
<evidence type="ECO:0000256" key="7">
    <source>
        <dbReference type="ARBA" id="ARBA00022705"/>
    </source>
</evidence>
<feature type="binding site" evidence="16">
    <location>
        <position position="139"/>
    </location>
    <ligand>
        <name>Mg(2+)</name>
        <dbReference type="ChEBI" id="CHEBI:18420"/>
    </ligand>
</feature>
<dbReference type="GO" id="GO:0009432">
    <property type="term" value="P:SOS response"/>
    <property type="evidence" value="ECO:0007669"/>
    <property type="project" value="TreeGrafter"/>
</dbReference>
<dbReference type="STRING" id="418495.SAMN05216215_105730"/>
<dbReference type="PANTHER" id="PTHR11076:SF33">
    <property type="entry name" value="DNA POLYMERASE KAPPA"/>
    <property type="match status" value="1"/>
</dbReference>
<dbReference type="InterPro" id="IPR050116">
    <property type="entry name" value="DNA_polymerase-Y"/>
</dbReference>
<dbReference type="InterPro" id="IPR001126">
    <property type="entry name" value="UmuC"/>
</dbReference>
<evidence type="ECO:0000313" key="19">
    <source>
        <dbReference type="EMBL" id="SDZ28521.1"/>
    </source>
</evidence>
<dbReference type="HAMAP" id="MF_01113">
    <property type="entry name" value="DNApol_IV"/>
    <property type="match status" value="1"/>
</dbReference>
<dbReference type="GO" id="GO:0003684">
    <property type="term" value="F:damaged DNA binding"/>
    <property type="evidence" value="ECO:0007669"/>
    <property type="project" value="InterPro"/>
</dbReference>
<dbReference type="Gene3D" id="3.30.1490.100">
    <property type="entry name" value="DNA polymerase, Y-family, little finger domain"/>
    <property type="match status" value="1"/>
</dbReference>
<reference evidence="20" key="1">
    <citation type="submission" date="2016-10" db="EMBL/GenBank/DDBJ databases">
        <authorList>
            <person name="Varghese N."/>
            <person name="Submissions S."/>
        </authorList>
    </citation>
    <scope>NUCLEOTIDE SEQUENCE [LARGE SCALE GENOMIC DNA]</scope>
    <source>
        <strain evidence="20">CGMCC 4.3530</strain>
    </source>
</reference>
<sequence length="381" mass="40662">MPGAGRAAIRTATQDESGKGSLAQIPKPVDAGSVERVVLHVDLDQFIVAVELLRHPELRGRPVLVGGSGDPKQRGVVAGASYEAREFGVRSGTPLRTAAARCPEAVFLPADRETYLAASADVMAALREVGGVLEVAGWDEAFMLVDTEDAELTARSVQRHVRERTALACSVGIGDNKLRAKLASGLAKPAGVFRLDMSNWVEVMAHRPPEALWGVGAKTAKKLAARGIATVGDLARTAMADLAGEFGPNIGPWLVALAHGYDSTPVTDEPYQARSHGREVTFQQDLRDDAEMRSEITRLSHVVADDLAAEDVLARRVVVKVRDSRFATHTHGVSLPAPTRDAEAIDGAAQKALGRFPLDRPVRLLGVRAEIARAAPEPADR</sequence>
<comment type="catalytic activity">
    <reaction evidence="15 16">
        <text>DNA(n) + a 2'-deoxyribonucleoside 5'-triphosphate = DNA(n+1) + diphosphate</text>
        <dbReference type="Rhea" id="RHEA:22508"/>
        <dbReference type="Rhea" id="RHEA-COMP:17339"/>
        <dbReference type="Rhea" id="RHEA-COMP:17340"/>
        <dbReference type="ChEBI" id="CHEBI:33019"/>
        <dbReference type="ChEBI" id="CHEBI:61560"/>
        <dbReference type="ChEBI" id="CHEBI:173112"/>
        <dbReference type="EC" id="2.7.7.7"/>
    </reaction>
</comment>
<dbReference type="InterPro" id="IPR053848">
    <property type="entry name" value="IMS_HHH_1"/>
</dbReference>
<evidence type="ECO:0000256" key="8">
    <source>
        <dbReference type="ARBA" id="ARBA00022723"/>
    </source>
</evidence>
<dbReference type="Gene3D" id="3.30.70.270">
    <property type="match status" value="1"/>
</dbReference>
<dbReference type="GO" id="GO:0042276">
    <property type="term" value="P:error-prone translesion synthesis"/>
    <property type="evidence" value="ECO:0007669"/>
    <property type="project" value="TreeGrafter"/>
</dbReference>
<evidence type="ECO:0000313" key="20">
    <source>
        <dbReference type="Proteomes" id="UP000199529"/>
    </source>
</evidence>
<feature type="domain" description="UmuC" evidence="18">
    <location>
        <begin position="38"/>
        <end position="216"/>
    </location>
</feature>
<keyword evidence="20" id="KW-1185">Reference proteome</keyword>
<dbReference type="NCBIfam" id="NF002883">
    <property type="entry name" value="PRK03352.1"/>
    <property type="match status" value="1"/>
</dbReference>
<dbReference type="CDD" id="cd03586">
    <property type="entry name" value="PolY_Pol_IV_kappa"/>
    <property type="match status" value="1"/>
</dbReference>
<evidence type="ECO:0000256" key="11">
    <source>
        <dbReference type="ARBA" id="ARBA00022932"/>
    </source>
</evidence>
<dbReference type="EC" id="2.7.7.7" evidence="16"/>
<evidence type="ECO:0000256" key="9">
    <source>
        <dbReference type="ARBA" id="ARBA00022763"/>
    </source>
</evidence>
<evidence type="ECO:0000256" key="4">
    <source>
        <dbReference type="ARBA" id="ARBA00022490"/>
    </source>
</evidence>
<feature type="site" description="Substrate discrimination" evidence="16">
    <location>
        <position position="47"/>
    </location>
</feature>
<accession>A0A1H3RTF8</accession>
<feature type="active site" evidence="16">
    <location>
        <position position="140"/>
    </location>
</feature>
<keyword evidence="13 16" id="KW-0234">DNA repair</keyword>
<keyword evidence="3 16" id="KW-0515">Mutator protein</keyword>
<dbReference type="SUPFAM" id="SSF56672">
    <property type="entry name" value="DNA/RNA polymerases"/>
    <property type="match status" value="1"/>
</dbReference>
<keyword evidence="12 16" id="KW-0238">DNA-binding</keyword>
<feature type="region of interest" description="Disordered" evidence="17">
    <location>
        <begin position="1"/>
        <end position="25"/>
    </location>
</feature>
<keyword evidence="9 16" id="KW-0227">DNA damage</keyword>
<gene>
    <name evidence="16" type="primary">dinB</name>
    <name evidence="19" type="ORF">SAMN05216215_105730</name>
</gene>
<dbReference type="InterPro" id="IPR043502">
    <property type="entry name" value="DNA/RNA_pol_sf"/>
</dbReference>
<dbReference type="GO" id="GO:0006261">
    <property type="term" value="P:DNA-templated DNA replication"/>
    <property type="evidence" value="ECO:0007669"/>
    <property type="project" value="UniProtKB-UniRule"/>
</dbReference>
<evidence type="ECO:0000256" key="2">
    <source>
        <dbReference type="ARBA" id="ARBA00010945"/>
    </source>
</evidence>
<evidence type="ECO:0000256" key="15">
    <source>
        <dbReference type="ARBA" id="ARBA00049244"/>
    </source>
</evidence>
<proteinExistence type="inferred from homology"/>
<dbReference type="Pfam" id="PF11799">
    <property type="entry name" value="IMS_C"/>
    <property type="match status" value="1"/>
</dbReference>